<accession>A0A6H1ZKM4</accession>
<reference evidence="1" key="1">
    <citation type="submission" date="2020-03" db="EMBL/GenBank/DDBJ databases">
        <title>The deep terrestrial virosphere.</title>
        <authorList>
            <person name="Holmfeldt K."/>
            <person name="Nilsson E."/>
            <person name="Simone D."/>
            <person name="Lopez-Fernandez M."/>
            <person name="Wu X."/>
            <person name="de Brujin I."/>
            <person name="Lundin D."/>
            <person name="Andersson A."/>
            <person name="Bertilsson S."/>
            <person name="Dopson M."/>
        </authorList>
    </citation>
    <scope>NUCLEOTIDE SEQUENCE</scope>
    <source>
        <strain evidence="1">TM448A00747</strain>
    </source>
</reference>
<organism evidence="1">
    <name type="scientific">viral metagenome</name>
    <dbReference type="NCBI Taxonomy" id="1070528"/>
    <lineage>
        <taxon>unclassified sequences</taxon>
        <taxon>metagenomes</taxon>
        <taxon>organismal metagenomes</taxon>
    </lineage>
</organism>
<sequence length="112" mass="13463">MILKIERYMEQEVRKGDWWLLDDIIKISKTTFKRNHIDDDVMFNHDIHILDYENIQYNKNTSSDCEKKNWDTLVLVCRRSNGDEFSIIFDTIAYVLNNNGKTIEKIVANYRE</sequence>
<dbReference type="AlphaFoldDB" id="A0A6H1ZKM4"/>
<name>A0A6H1ZKM4_9ZZZZ</name>
<gene>
    <name evidence="1" type="ORF">TM448A00747_0005</name>
</gene>
<proteinExistence type="predicted"/>
<protein>
    <submittedName>
        <fullName evidence="1">Uncharacterized protein</fullName>
    </submittedName>
</protein>
<evidence type="ECO:0000313" key="1">
    <source>
        <dbReference type="EMBL" id="QJA47815.1"/>
    </source>
</evidence>
<dbReference type="EMBL" id="MT144059">
    <property type="protein sequence ID" value="QJA47815.1"/>
    <property type="molecule type" value="Genomic_DNA"/>
</dbReference>